<keyword evidence="1" id="KW-1133">Transmembrane helix</keyword>
<keyword evidence="3" id="KW-1185">Reference proteome</keyword>
<name>A0A0D3DWX5_BRAOL</name>
<accession>A0A0D3DWX5</accession>
<evidence type="ECO:0000313" key="3">
    <source>
        <dbReference type="Proteomes" id="UP000032141"/>
    </source>
</evidence>
<organism evidence="2 3">
    <name type="scientific">Brassica oleracea var. oleracea</name>
    <dbReference type="NCBI Taxonomy" id="109376"/>
    <lineage>
        <taxon>Eukaryota</taxon>
        <taxon>Viridiplantae</taxon>
        <taxon>Streptophyta</taxon>
        <taxon>Embryophyta</taxon>
        <taxon>Tracheophyta</taxon>
        <taxon>Spermatophyta</taxon>
        <taxon>Magnoliopsida</taxon>
        <taxon>eudicotyledons</taxon>
        <taxon>Gunneridae</taxon>
        <taxon>Pentapetalae</taxon>
        <taxon>rosids</taxon>
        <taxon>malvids</taxon>
        <taxon>Brassicales</taxon>
        <taxon>Brassicaceae</taxon>
        <taxon>Brassiceae</taxon>
        <taxon>Brassica</taxon>
    </lineage>
</organism>
<keyword evidence="1" id="KW-0812">Transmembrane</keyword>
<dbReference type="Gramene" id="Bo8g105250.1">
    <property type="protein sequence ID" value="Bo8g105250.1"/>
    <property type="gene ID" value="Bo8g105250"/>
</dbReference>
<reference evidence="2" key="2">
    <citation type="submission" date="2015-03" db="UniProtKB">
        <authorList>
            <consortium name="EnsemblPlants"/>
        </authorList>
    </citation>
    <scope>IDENTIFICATION</scope>
</reference>
<reference evidence="2 3" key="1">
    <citation type="journal article" date="2014" name="Genome Biol.">
        <title>Transcriptome and methylome profiling reveals relics of genome dominance in the mesopolyploid Brassica oleracea.</title>
        <authorList>
            <person name="Parkin I.A."/>
            <person name="Koh C."/>
            <person name="Tang H."/>
            <person name="Robinson S.J."/>
            <person name="Kagale S."/>
            <person name="Clarke W.E."/>
            <person name="Town C.D."/>
            <person name="Nixon J."/>
            <person name="Krishnakumar V."/>
            <person name="Bidwell S.L."/>
            <person name="Denoeud F."/>
            <person name="Belcram H."/>
            <person name="Links M.G."/>
            <person name="Just J."/>
            <person name="Clarke C."/>
            <person name="Bender T."/>
            <person name="Huebert T."/>
            <person name="Mason A.S."/>
            <person name="Pires J.C."/>
            <person name="Barker G."/>
            <person name="Moore J."/>
            <person name="Walley P.G."/>
            <person name="Manoli S."/>
            <person name="Batley J."/>
            <person name="Edwards D."/>
            <person name="Nelson M.N."/>
            <person name="Wang X."/>
            <person name="Paterson A.H."/>
            <person name="King G."/>
            <person name="Bancroft I."/>
            <person name="Chalhoub B."/>
            <person name="Sharpe A.G."/>
        </authorList>
    </citation>
    <scope>NUCLEOTIDE SEQUENCE</scope>
    <source>
        <strain evidence="2 3">cv. TO1000</strain>
    </source>
</reference>
<proteinExistence type="predicted"/>
<sequence length="79" mass="9119">MMIFFFSFVYCYVPDAKDNATPVVSLTSKFAFSFIFSLNFCFPLMNLSAFPLIIYNCDIRTLSENQVSILILYTTYLPV</sequence>
<evidence type="ECO:0000256" key="1">
    <source>
        <dbReference type="SAM" id="Phobius"/>
    </source>
</evidence>
<dbReference type="AlphaFoldDB" id="A0A0D3DWX5"/>
<protein>
    <submittedName>
        <fullName evidence="2">Uncharacterized protein</fullName>
    </submittedName>
</protein>
<evidence type="ECO:0000313" key="2">
    <source>
        <dbReference type="EnsemblPlants" id="Bo8g105250.1"/>
    </source>
</evidence>
<keyword evidence="1" id="KW-0472">Membrane</keyword>
<dbReference type="HOGENOM" id="CLU_2609392_0_0_1"/>
<dbReference type="Proteomes" id="UP000032141">
    <property type="component" value="Chromosome C8"/>
</dbReference>
<dbReference type="EnsemblPlants" id="Bo8g105250.1">
    <property type="protein sequence ID" value="Bo8g105250.1"/>
    <property type="gene ID" value="Bo8g105250"/>
</dbReference>
<feature type="transmembrane region" description="Helical" evidence="1">
    <location>
        <begin position="32"/>
        <end position="55"/>
    </location>
</feature>